<dbReference type="InterPro" id="IPR003593">
    <property type="entry name" value="AAA+_ATPase"/>
</dbReference>
<evidence type="ECO:0000256" key="1">
    <source>
        <dbReference type="ARBA" id="ARBA00005417"/>
    </source>
</evidence>
<sequence>MMKTVALEGVTKRYGSVVAVRDLDLALHAGETVALVGHNGAGKTTQIKMMLGLARPTSGSVRLLGFDPSTAASSIRAQVGYLPESVSFHLALTGRETLGFYARLKGLDSRSLDPALAEVGLIGAADRAIGTYSKGMRQRLGLAQALLGHPRVLILDEPTSGLDPALRREFYAIVSARASEGATVLLASHALTELEGRAHRVVILNQGQKIADGTLDDLRSAARLPVSVRIRPVGRFAAIGWRRLADGSFETEVAAGGKLPLLAWLLSDASAIADLTITEPTLDDLYAHFLRREAA</sequence>
<comment type="similarity">
    <text evidence="1">Belongs to the ABC transporter superfamily.</text>
</comment>
<evidence type="ECO:0000313" key="6">
    <source>
        <dbReference type="EMBL" id="MBB5224269.1"/>
    </source>
</evidence>
<dbReference type="PANTHER" id="PTHR43335">
    <property type="entry name" value="ABC TRANSPORTER, ATP-BINDING PROTEIN"/>
    <property type="match status" value="1"/>
</dbReference>
<dbReference type="Pfam" id="PF00005">
    <property type="entry name" value="ABC_tran"/>
    <property type="match status" value="1"/>
</dbReference>
<keyword evidence="3" id="KW-0547">Nucleotide-binding</keyword>
<dbReference type="Proteomes" id="UP000549457">
    <property type="component" value="Unassembled WGS sequence"/>
</dbReference>
<protein>
    <submittedName>
        <fullName evidence="6">Cu-processing system ATP-binding protein</fullName>
    </submittedName>
</protein>
<evidence type="ECO:0000256" key="2">
    <source>
        <dbReference type="ARBA" id="ARBA00022448"/>
    </source>
</evidence>
<dbReference type="SMART" id="SM00382">
    <property type="entry name" value="AAA"/>
    <property type="match status" value="1"/>
</dbReference>
<feature type="domain" description="ABC transporter" evidence="5">
    <location>
        <begin position="5"/>
        <end position="231"/>
    </location>
</feature>
<keyword evidence="4 6" id="KW-0067">ATP-binding</keyword>
<evidence type="ECO:0000256" key="3">
    <source>
        <dbReference type="ARBA" id="ARBA00022741"/>
    </source>
</evidence>
<dbReference type="SUPFAM" id="SSF52540">
    <property type="entry name" value="P-loop containing nucleoside triphosphate hydrolases"/>
    <property type="match status" value="1"/>
</dbReference>
<dbReference type="PROSITE" id="PS50893">
    <property type="entry name" value="ABC_TRANSPORTER_2"/>
    <property type="match status" value="1"/>
</dbReference>
<reference evidence="6 7" key="1">
    <citation type="submission" date="2020-08" db="EMBL/GenBank/DDBJ databases">
        <title>Genomic Encyclopedia of Type Strains, Phase IV (KMG-IV): sequencing the most valuable type-strain genomes for metagenomic binning, comparative biology and taxonomic classification.</title>
        <authorList>
            <person name="Goeker M."/>
        </authorList>
    </citation>
    <scope>NUCLEOTIDE SEQUENCE [LARGE SCALE GENOMIC DNA]</scope>
    <source>
        <strain evidence="6 7">DSM 101730</strain>
    </source>
</reference>
<dbReference type="InterPro" id="IPR027417">
    <property type="entry name" value="P-loop_NTPase"/>
</dbReference>
<comment type="caution">
    <text evidence="6">The sequence shown here is derived from an EMBL/GenBank/DDBJ whole genome shotgun (WGS) entry which is preliminary data.</text>
</comment>
<dbReference type="AlphaFoldDB" id="A0A840SMF2"/>
<dbReference type="GO" id="GO:0016887">
    <property type="term" value="F:ATP hydrolysis activity"/>
    <property type="evidence" value="ECO:0007669"/>
    <property type="project" value="InterPro"/>
</dbReference>
<name>A0A840SMF2_9RHOB</name>
<dbReference type="EMBL" id="JACHFM010000006">
    <property type="protein sequence ID" value="MBB5224269.1"/>
    <property type="molecule type" value="Genomic_DNA"/>
</dbReference>
<keyword evidence="2" id="KW-0813">Transport</keyword>
<dbReference type="PROSITE" id="PS00211">
    <property type="entry name" value="ABC_TRANSPORTER_1"/>
    <property type="match status" value="1"/>
</dbReference>
<gene>
    <name evidence="6" type="ORF">HNP73_004238</name>
</gene>
<keyword evidence="7" id="KW-1185">Reference proteome</keyword>
<dbReference type="GO" id="GO:0005524">
    <property type="term" value="F:ATP binding"/>
    <property type="evidence" value="ECO:0007669"/>
    <property type="project" value="UniProtKB-KW"/>
</dbReference>
<evidence type="ECO:0000256" key="4">
    <source>
        <dbReference type="ARBA" id="ARBA00022840"/>
    </source>
</evidence>
<organism evidence="6 7">
    <name type="scientific">Amaricoccus macauensis</name>
    <dbReference type="NCBI Taxonomy" id="57001"/>
    <lineage>
        <taxon>Bacteria</taxon>
        <taxon>Pseudomonadati</taxon>
        <taxon>Pseudomonadota</taxon>
        <taxon>Alphaproteobacteria</taxon>
        <taxon>Rhodobacterales</taxon>
        <taxon>Paracoccaceae</taxon>
        <taxon>Amaricoccus</taxon>
    </lineage>
</organism>
<proteinExistence type="inferred from homology"/>
<evidence type="ECO:0000259" key="5">
    <source>
        <dbReference type="PROSITE" id="PS50893"/>
    </source>
</evidence>
<dbReference type="PANTHER" id="PTHR43335:SF11">
    <property type="entry name" value="ABC TRANSPORTER RELATED"/>
    <property type="match status" value="1"/>
</dbReference>
<dbReference type="InterPro" id="IPR003439">
    <property type="entry name" value="ABC_transporter-like_ATP-bd"/>
</dbReference>
<accession>A0A840SMF2</accession>
<dbReference type="Gene3D" id="3.40.50.300">
    <property type="entry name" value="P-loop containing nucleotide triphosphate hydrolases"/>
    <property type="match status" value="1"/>
</dbReference>
<dbReference type="RefSeq" id="WP_184154781.1">
    <property type="nucleotide sequence ID" value="NZ_JACHFM010000006.1"/>
</dbReference>
<evidence type="ECO:0000313" key="7">
    <source>
        <dbReference type="Proteomes" id="UP000549457"/>
    </source>
</evidence>
<dbReference type="CDD" id="cd03230">
    <property type="entry name" value="ABC_DR_subfamily_A"/>
    <property type="match status" value="1"/>
</dbReference>
<dbReference type="InterPro" id="IPR017871">
    <property type="entry name" value="ABC_transporter-like_CS"/>
</dbReference>